<gene>
    <name evidence="1" type="ORF">A4S15_08160</name>
</gene>
<dbReference type="RefSeq" id="WP_376802299.1">
    <property type="nucleotide sequence ID" value="NZ_DHWE01000016.1"/>
</dbReference>
<organism evidence="1 2">
    <name type="scientific">Candidatus Raskinella chloraquaticus</name>
    <dbReference type="NCBI Taxonomy" id="1951219"/>
    <lineage>
        <taxon>Bacteria</taxon>
        <taxon>Pseudomonadati</taxon>
        <taxon>Pseudomonadota</taxon>
        <taxon>Alphaproteobacteria</taxon>
        <taxon>Hyphomicrobiales</taxon>
        <taxon>Phreatobacteraceae</taxon>
        <taxon>Candidatus Raskinella</taxon>
    </lineage>
</organism>
<proteinExistence type="predicted"/>
<evidence type="ECO:0000313" key="1">
    <source>
        <dbReference type="EMBL" id="OQW52340.1"/>
    </source>
</evidence>
<name>A0A1W9HY92_9HYPH</name>
<dbReference type="Proteomes" id="UP000192872">
    <property type="component" value="Unassembled WGS sequence"/>
</dbReference>
<evidence type="ECO:0000313" key="2">
    <source>
        <dbReference type="Proteomes" id="UP000192872"/>
    </source>
</evidence>
<sequence length="114" mass="12566">MDMTRLTLLAIAEADQLGSSALATTPPLFDTPAATTAIHQLDAAGAIDIVLHSDWDGNRSWRVRHMTDPGREVARLIRDQVIWNRLKVDLLRSGDPFTLLVNTYSDNLALTMAP</sequence>
<accession>A0A1W9HY92</accession>
<protein>
    <submittedName>
        <fullName evidence="1">Uncharacterized protein</fullName>
    </submittedName>
</protein>
<dbReference type="AlphaFoldDB" id="A0A1W9HY92"/>
<comment type="caution">
    <text evidence="1">The sequence shown here is derived from an EMBL/GenBank/DDBJ whole genome shotgun (WGS) entry which is preliminary data.</text>
</comment>
<reference evidence="1 2" key="1">
    <citation type="journal article" date="2017" name="Water Res.">
        <title>Comammox in drinking water systems.</title>
        <authorList>
            <person name="Wang Y."/>
            <person name="Ma L."/>
            <person name="Mao Y."/>
            <person name="Jiang X."/>
            <person name="Xia Y."/>
            <person name="Yu K."/>
            <person name="Li B."/>
            <person name="Zhang T."/>
        </authorList>
    </citation>
    <scope>NUCLEOTIDE SEQUENCE [LARGE SCALE GENOMIC DNA]</scope>
    <source>
        <strain evidence="1">SG_bin8</strain>
    </source>
</reference>
<dbReference type="EMBL" id="LWDL01000013">
    <property type="protein sequence ID" value="OQW52340.1"/>
    <property type="molecule type" value="Genomic_DNA"/>
</dbReference>